<accession>A0A5B6THP2</accession>
<dbReference type="PANTHER" id="PTHR46825">
    <property type="entry name" value="D-ALANYL-D-ALANINE-CARBOXYPEPTIDASE/ENDOPEPTIDASE AMPH"/>
    <property type="match status" value="1"/>
</dbReference>
<evidence type="ECO:0000259" key="2">
    <source>
        <dbReference type="Pfam" id="PF00144"/>
    </source>
</evidence>
<proteinExistence type="predicted"/>
<dbReference type="InterPro" id="IPR001466">
    <property type="entry name" value="Beta-lactam-related"/>
</dbReference>
<keyword evidence="4" id="KW-1185">Reference proteome</keyword>
<reference evidence="3 4" key="1">
    <citation type="submission" date="2019-07" db="EMBL/GenBank/DDBJ databases">
        <title>Rufibacter sp. nov., isolated from lake sediment.</title>
        <authorList>
            <person name="Qu J.-H."/>
        </authorList>
    </citation>
    <scope>NUCLEOTIDE SEQUENCE [LARGE SCALE GENOMIC DNA]</scope>
    <source>
        <strain evidence="3 4">NBS58-1</strain>
    </source>
</reference>
<dbReference type="OrthoDB" id="9793489at2"/>
<feature type="signal peptide" evidence="1">
    <location>
        <begin position="1"/>
        <end position="20"/>
    </location>
</feature>
<evidence type="ECO:0000256" key="1">
    <source>
        <dbReference type="SAM" id="SignalP"/>
    </source>
</evidence>
<dbReference type="InterPro" id="IPR050491">
    <property type="entry name" value="AmpC-like"/>
</dbReference>
<evidence type="ECO:0000313" key="4">
    <source>
        <dbReference type="Proteomes" id="UP000324133"/>
    </source>
</evidence>
<dbReference type="Proteomes" id="UP000324133">
    <property type="component" value="Unassembled WGS sequence"/>
</dbReference>
<dbReference type="InterPro" id="IPR012338">
    <property type="entry name" value="Beta-lactam/transpept-like"/>
</dbReference>
<dbReference type="EMBL" id="VKKY01000001">
    <property type="protein sequence ID" value="KAA3440194.1"/>
    <property type="molecule type" value="Genomic_DNA"/>
</dbReference>
<feature type="chain" id="PRO_5022773673" evidence="1">
    <location>
        <begin position="21"/>
        <end position="449"/>
    </location>
</feature>
<sequence length="449" mass="50008">MARILLSLGLVLVFTFSARAQSTEMDALIMPYVQTNNYGGSVLVAQKGKVLFSKAYGQMNRSYNLPNTAQTKFFLASASMIFTSAAIMKLAEEKKLSLDDPVAKYLPSYKHGKRLTLHHLLSQRSGIPAIGENQKVDYDSITKFQHTPEQLIKYIEADSLQFAPDSKYNHGRTDYIVLASIIEKVTGKPFGTYLKETIFTPLKMTNTGHSTGEKEIIPNLANGYAAVGHYDLENAYQINWTSKTGHGSIYSTTEDLYKFATAISTNALLSKESWQKVFTDYGDNVGYGWFIRDHLDRKRVQMNGRSPGFSSYFAIYPYDQLTVIVLSNNYISLPATLGLQLAAVALKKTIAKTSLTKKAVTPEQAAQLVGKYKFDANFYLKDFTMEVSYQNGNLSCSWGALIPVANATKPGTKFIQRTYWSDVEFTSNSTGQIDTMRVDGHKGIKIKGL</sequence>
<dbReference type="Pfam" id="PF00144">
    <property type="entry name" value="Beta-lactamase"/>
    <property type="match status" value="1"/>
</dbReference>
<gene>
    <name evidence="3" type="ORF">FOA19_05895</name>
</gene>
<evidence type="ECO:0000313" key="3">
    <source>
        <dbReference type="EMBL" id="KAA3440194.1"/>
    </source>
</evidence>
<keyword evidence="1" id="KW-0732">Signal</keyword>
<dbReference type="Gene3D" id="3.40.710.10">
    <property type="entry name" value="DD-peptidase/beta-lactamase superfamily"/>
    <property type="match status" value="1"/>
</dbReference>
<dbReference type="SUPFAM" id="SSF56601">
    <property type="entry name" value="beta-lactamase/transpeptidase-like"/>
    <property type="match status" value="1"/>
</dbReference>
<organism evidence="3 4">
    <name type="scientific">Rufibacter hautae</name>
    <dbReference type="NCBI Taxonomy" id="2595005"/>
    <lineage>
        <taxon>Bacteria</taxon>
        <taxon>Pseudomonadati</taxon>
        <taxon>Bacteroidota</taxon>
        <taxon>Cytophagia</taxon>
        <taxon>Cytophagales</taxon>
        <taxon>Hymenobacteraceae</taxon>
        <taxon>Rufibacter</taxon>
    </lineage>
</organism>
<dbReference type="AlphaFoldDB" id="A0A5B6THP2"/>
<dbReference type="PANTHER" id="PTHR46825:SF9">
    <property type="entry name" value="BETA-LACTAMASE-RELATED DOMAIN-CONTAINING PROTEIN"/>
    <property type="match status" value="1"/>
</dbReference>
<name>A0A5B6THP2_9BACT</name>
<feature type="domain" description="Beta-lactamase-related" evidence="2">
    <location>
        <begin position="27"/>
        <end position="329"/>
    </location>
</feature>
<protein>
    <submittedName>
        <fullName evidence="3">Beta-lactamase family protein</fullName>
    </submittedName>
</protein>
<dbReference type="RefSeq" id="WP_149089831.1">
    <property type="nucleotide sequence ID" value="NZ_VKKY01000001.1"/>
</dbReference>
<comment type="caution">
    <text evidence="3">The sequence shown here is derived from an EMBL/GenBank/DDBJ whole genome shotgun (WGS) entry which is preliminary data.</text>
</comment>